<name>A0A5E7DY54_PSEFL</name>
<dbReference type="AlphaFoldDB" id="A0A5E7DY54"/>
<feature type="signal peptide" evidence="2">
    <location>
        <begin position="1"/>
        <end position="22"/>
    </location>
</feature>
<dbReference type="Pfam" id="PF07007">
    <property type="entry name" value="LprI"/>
    <property type="match status" value="1"/>
</dbReference>
<feature type="region of interest" description="Disordered" evidence="1">
    <location>
        <begin position="156"/>
        <end position="179"/>
    </location>
</feature>
<sequence length="457" mass="50866" precursor="true">MYIKGRYIVSACALLFFQQAMANAMDCSKAATAVETTICANKGLYELDAQMGTVYRGLMTASVEAQPELKRTQRLWLKARNDCAEDVTCLDQSYRERLKFLQARQMDTAAHKPTGIDKQVMEDLQRSFVGASKGANREVAVERVLASLEINFDETSFPGDLDEDNPSEQTHFPKTIPKGVTPDEWRALTASAIEGPDDTGQTSYSLLDMDDDGQRDLIVETYAGGTGMFTYVETWRRDGDRFIKRSAEPESSLFYTNVRGANQSAHWIKARGNIYLAYRNGAYGVDHVYLLNPLKINREVPTVTVRYSYSLNVPTTQHKDDGTSTYELEPDLRLTLNRAITKANETQPAHDATQRTPLCPIPATGAGSDESGYFSYGPVQYTLEDVFDLPVIIDNECYIAKLVDWFGSYDEKNGLFAQLALRKPDFSGDGRSYEVNGRRHVTEVSTSIGKAEGGAAN</sequence>
<proteinExistence type="predicted"/>
<organism evidence="4 5">
    <name type="scientific">Pseudomonas fluorescens</name>
    <dbReference type="NCBI Taxonomy" id="294"/>
    <lineage>
        <taxon>Bacteria</taxon>
        <taxon>Pseudomonadati</taxon>
        <taxon>Pseudomonadota</taxon>
        <taxon>Gammaproteobacteria</taxon>
        <taxon>Pseudomonadales</taxon>
        <taxon>Pseudomonadaceae</taxon>
        <taxon>Pseudomonas</taxon>
    </lineage>
</organism>
<dbReference type="GO" id="GO:0005576">
    <property type="term" value="C:extracellular region"/>
    <property type="evidence" value="ECO:0007669"/>
    <property type="project" value="TreeGrafter"/>
</dbReference>
<evidence type="ECO:0000259" key="3">
    <source>
        <dbReference type="Pfam" id="PF07007"/>
    </source>
</evidence>
<keyword evidence="2" id="KW-0732">Signal</keyword>
<dbReference type="Proteomes" id="UP000325375">
    <property type="component" value="Unassembled WGS sequence"/>
</dbReference>
<dbReference type="InterPro" id="IPR009739">
    <property type="entry name" value="LprI-like_N"/>
</dbReference>
<gene>
    <name evidence="4" type="ORF">PS718_03942</name>
</gene>
<dbReference type="Gene3D" id="1.20.1270.180">
    <property type="match status" value="1"/>
</dbReference>
<reference evidence="4 5" key="1">
    <citation type="submission" date="2019-09" db="EMBL/GenBank/DDBJ databases">
        <authorList>
            <person name="Chandra G."/>
            <person name="Truman W A."/>
        </authorList>
    </citation>
    <scope>NUCLEOTIDE SEQUENCE [LARGE SCALE GENOMIC DNA]</scope>
    <source>
        <strain evidence="4">PS718</strain>
    </source>
</reference>
<evidence type="ECO:0000256" key="2">
    <source>
        <dbReference type="SAM" id="SignalP"/>
    </source>
</evidence>
<dbReference type="PANTHER" id="PTHR37549:SF1">
    <property type="entry name" value="LIPOPROTEIN LPRI"/>
    <property type="match status" value="1"/>
</dbReference>
<evidence type="ECO:0000313" key="4">
    <source>
        <dbReference type="EMBL" id="VVO17565.1"/>
    </source>
</evidence>
<protein>
    <recommendedName>
        <fullName evidence="3">Lysozyme inhibitor LprI-like N-terminal domain-containing protein</fullName>
    </recommendedName>
</protein>
<dbReference type="PANTHER" id="PTHR37549">
    <property type="entry name" value="LIPOPROTEIN LPRI"/>
    <property type="match status" value="1"/>
</dbReference>
<dbReference type="RefSeq" id="WP_150604271.1">
    <property type="nucleotide sequence ID" value="NZ_CABVHX010000019.1"/>
</dbReference>
<dbReference type="EMBL" id="CABVHX010000019">
    <property type="protein sequence ID" value="VVO17565.1"/>
    <property type="molecule type" value="Genomic_DNA"/>
</dbReference>
<evidence type="ECO:0000313" key="5">
    <source>
        <dbReference type="Proteomes" id="UP000325375"/>
    </source>
</evidence>
<feature type="chain" id="PRO_5022756989" description="Lysozyme inhibitor LprI-like N-terminal domain-containing protein" evidence="2">
    <location>
        <begin position="23"/>
        <end position="457"/>
    </location>
</feature>
<feature type="domain" description="Lysozyme inhibitor LprI-like N-terminal" evidence="3">
    <location>
        <begin position="27"/>
        <end position="100"/>
    </location>
</feature>
<evidence type="ECO:0000256" key="1">
    <source>
        <dbReference type="SAM" id="MobiDB-lite"/>
    </source>
</evidence>
<dbReference type="InterPro" id="IPR052755">
    <property type="entry name" value="Lysozyme_Inhibitor_LprI"/>
</dbReference>
<accession>A0A5E7DY54</accession>